<organism evidence="1 2">
    <name type="scientific">Paralvinella palmiformis</name>
    <dbReference type="NCBI Taxonomy" id="53620"/>
    <lineage>
        <taxon>Eukaryota</taxon>
        <taxon>Metazoa</taxon>
        <taxon>Spiralia</taxon>
        <taxon>Lophotrochozoa</taxon>
        <taxon>Annelida</taxon>
        <taxon>Polychaeta</taxon>
        <taxon>Sedentaria</taxon>
        <taxon>Canalipalpata</taxon>
        <taxon>Terebellida</taxon>
        <taxon>Terebelliformia</taxon>
        <taxon>Alvinellidae</taxon>
        <taxon>Paralvinella</taxon>
    </lineage>
</organism>
<dbReference type="Proteomes" id="UP001208570">
    <property type="component" value="Unassembled WGS sequence"/>
</dbReference>
<accession>A0AAD9N150</accession>
<protein>
    <submittedName>
        <fullName evidence="1">Uncharacterized protein</fullName>
    </submittedName>
</protein>
<evidence type="ECO:0000313" key="1">
    <source>
        <dbReference type="EMBL" id="KAK2150399.1"/>
    </source>
</evidence>
<reference evidence="1" key="1">
    <citation type="journal article" date="2023" name="Mol. Biol. Evol.">
        <title>Third-Generation Sequencing Reveals the Adaptive Role of the Epigenome in Three Deep-Sea Polychaetes.</title>
        <authorList>
            <person name="Perez M."/>
            <person name="Aroh O."/>
            <person name="Sun Y."/>
            <person name="Lan Y."/>
            <person name="Juniper S.K."/>
            <person name="Young C.R."/>
            <person name="Angers B."/>
            <person name="Qian P.Y."/>
        </authorList>
    </citation>
    <scope>NUCLEOTIDE SEQUENCE</scope>
    <source>
        <strain evidence="1">P08H-3</strain>
    </source>
</reference>
<sequence length="65" mass="7070">MASVGSRMSESCGCCVACYFLGGLRTKFRDNGNIQGSVCNDGYLSMLCVPCVVWQIERELNNLGI</sequence>
<dbReference type="EMBL" id="JAODUP010000406">
    <property type="protein sequence ID" value="KAK2150399.1"/>
    <property type="molecule type" value="Genomic_DNA"/>
</dbReference>
<gene>
    <name evidence="1" type="ORF">LSH36_406g00027</name>
</gene>
<dbReference type="AlphaFoldDB" id="A0AAD9N150"/>
<keyword evidence="2" id="KW-1185">Reference proteome</keyword>
<evidence type="ECO:0000313" key="2">
    <source>
        <dbReference type="Proteomes" id="UP001208570"/>
    </source>
</evidence>
<proteinExistence type="predicted"/>
<name>A0AAD9N150_9ANNE</name>
<comment type="caution">
    <text evidence="1">The sequence shown here is derived from an EMBL/GenBank/DDBJ whole genome shotgun (WGS) entry which is preliminary data.</text>
</comment>